<organism evidence="3">
    <name type="scientific">marine sediment metagenome</name>
    <dbReference type="NCBI Taxonomy" id="412755"/>
    <lineage>
        <taxon>unclassified sequences</taxon>
        <taxon>metagenomes</taxon>
        <taxon>ecological metagenomes</taxon>
    </lineage>
</organism>
<dbReference type="SUPFAM" id="SSF82771">
    <property type="entry name" value="GIY-YIG endonuclease"/>
    <property type="match status" value="1"/>
</dbReference>
<comment type="caution">
    <text evidence="3">The sequence shown here is derived from an EMBL/GenBank/DDBJ whole genome shotgun (WGS) entry which is preliminary data.</text>
</comment>
<dbReference type="Gene3D" id="3.40.1440.10">
    <property type="entry name" value="GIY-YIG endonuclease"/>
    <property type="match status" value="1"/>
</dbReference>
<dbReference type="AlphaFoldDB" id="A0A0F9PH67"/>
<evidence type="ECO:0000313" key="3">
    <source>
        <dbReference type="EMBL" id="KKM92667.1"/>
    </source>
</evidence>
<proteinExistence type="predicted"/>
<sequence>MSKKTVNNNKTGIGKVPNDKPVTYKIKTPSGKVNYVGVAKRGRVQERLEEHLQGQKDYVPGAKVQIEQFGSIAEAKKSEAAAIDKSKPNYNEQGK</sequence>
<dbReference type="InterPro" id="IPR000305">
    <property type="entry name" value="GIY-YIG_endonuc"/>
</dbReference>
<dbReference type="PROSITE" id="PS50164">
    <property type="entry name" value="GIY_YIG"/>
    <property type="match status" value="1"/>
</dbReference>
<feature type="region of interest" description="Disordered" evidence="1">
    <location>
        <begin position="1"/>
        <end position="25"/>
    </location>
</feature>
<name>A0A0F9PH67_9ZZZZ</name>
<evidence type="ECO:0000259" key="2">
    <source>
        <dbReference type="PROSITE" id="PS50164"/>
    </source>
</evidence>
<feature type="domain" description="GIY-YIG" evidence="2">
    <location>
        <begin position="19"/>
        <end position="92"/>
    </location>
</feature>
<protein>
    <recommendedName>
        <fullName evidence="2">GIY-YIG domain-containing protein</fullName>
    </recommendedName>
</protein>
<dbReference type="EMBL" id="LAZR01006361">
    <property type="protein sequence ID" value="KKM92667.1"/>
    <property type="molecule type" value="Genomic_DNA"/>
</dbReference>
<accession>A0A0F9PH67</accession>
<dbReference type="InterPro" id="IPR035901">
    <property type="entry name" value="GIY-YIG_endonuc_sf"/>
</dbReference>
<evidence type="ECO:0000256" key="1">
    <source>
        <dbReference type="SAM" id="MobiDB-lite"/>
    </source>
</evidence>
<gene>
    <name evidence="3" type="ORF">LCGC14_1216120</name>
</gene>
<feature type="compositionally biased region" description="Polar residues" evidence="1">
    <location>
        <begin position="1"/>
        <end position="11"/>
    </location>
</feature>
<reference evidence="3" key="1">
    <citation type="journal article" date="2015" name="Nature">
        <title>Complex archaea that bridge the gap between prokaryotes and eukaryotes.</title>
        <authorList>
            <person name="Spang A."/>
            <person name="Saw J.H."/>
            <person name="Jorgensen S.L."/>
            <person name="Zaremba-Niedzwiedzka K."/>
            <person name="Martijn J."/>
            <person name="Lind A.E."/>
            <person name="van Eijk R."/>
            <person name="Schleper C."/>
            <person name="Guy L."/>
            <person name="Ettema T.J."/>
        </authorList>
    </citation>
    <scope>NUCLEOTIDE SEQUENCE</scope>
</reference>